<keyword evidence="2" id="KW-1185">Reference proteome</keyword>
<proteinExistence type="predicted"/>
<reference evidence="1 2" key="1">
    <citation type="submission" date="2017-04" db="EMBL/GenBank/DDBJ databases">
        <title>Genome Sequence of the Model Brown-Rot Fungus Postia placenta SB12.</title>
        <authorList>
            <consortium name="DOE Joint Genome Institute"/>
            <person name="Gaskell J."/>
            <person name="Kersten P."/>
            <person name="Larrondo L.F."/>
            <person name="Canessa P."/>
            <person name="Martinez D."/>
            <person name="Hibbett D."/>
            <person name="Schmoll M."/>
            <person name="Kubicek C.P."/>
            <person name="Martinez A.T."/>
            <person name="Yadav J."/>
            <person name="Master E."/>
            <person name="Magnuson J.K."/>
            <person name="James T."/>
            <person name="Yaver D."/>
            <person name="Berka R."/>
            <person name="Labutti K."/>
            <person name="Lipzen A."/>
            <person name="Aerts A."/>
            <person name="Barry K."/>
            <person name="Henrissat B."/>
            <person name="Blanchette R."/>
            <person name="Grigoriev I."/>
            <person name="Cullen D."/>
        </authorList>
    </citation>
    <scope>NUCLEOTIDE SEQUENCE [LARGE SCALE GENOMIC DNA]</scope>
    <source>
        <strain evidence="1 2">MAD-698-R-SB12</strain>
    </source>
</reference>
<accession>A0A1X6MK91</accession>
<name>A0A1X6MK91_9APHY</name>
<dbReference type="EMBL" id="KZ110611">
    <property type="protein sequence ID" value="OSX56804.1"/>
    <property type="molecule type" value="Genomic_DNA"/>
</dbReference>
<dbReference type="GeneID" id="36332282"/>
<organism evidence="1 2">
    <name type="scientific">Postia placenta MAD-698-R-SB12</name>
    <dbReference type="NCBI Taxonomy" id="670580"/>
    <lineage>
        <taxon>Eukaryota</taxon>
        <taxon>Fungi</taxon>
        <taxon>Dikarya</taxon>
        <taxon>Basidiomycota</taxon>
        <taxon>Agaricomycotina</taxon>
        <taxon>Agaricomycetes</taxon>
        <taxon>Polyporales</taxon>
        <taxon>Adustoporiaceae</taxon>
        <taxon>Rhodonia</taxon>
    </lineage>
</organism>
<evidence type="ECO:0000313" key="1">
    <source>
        <dbReference type="EMBL" id="OSX56804.1"/>
    </source>
</evidence>
<evidence type="ECO:0000313" key="2">
    <source>
        <dbReference type="Proteomes" id="UP000194127"/>
    </source>
</evidence>
<sequence>MTGNSDAVYSAAIEKVDSVERAIELLESKELIPGGQPMSLLIIRDSLLHLTRAAAPAATTVECLVAFSRIADTVDMELITSEVANQVCHKTMAAYNILDDGVDKLEQPRIELEGCVNRVKEQIRWGGSAWHSSGSADTAALTHRPPGPLIGAKPLWAPIHLFSALASRPALRLSLPTLRFRLRRSSTPSTVCDTYSKLGTVFPMPRA</sequence>
<dbReference type="AlphaFoldDB" id="A0A1X6MK91"/>
<gene>
    <name evidence="1" type="ORF">POSPLADRAFT_1158560</name>
</gene>
<dbReference type="Proteomes" id="UP000194127">
    <property type="component" value="Unassembled WGS sequence"/>
</dbReference>
<protein>
    <submittedName>
        <fullName evidence="1">Uncharacterized protein</fullName>
    </submittedName>
</protein>
<dbReference type="RefSeq" id="XP_024333598.1">
    <property type="nucleotide sequence ID" value="XM_024487333.1"/>
</dbReference>
<dbReference type="OrthoDB" id="10293739at2759"/>